<proteinExistence type="predicted"/>
<dbReference type="PRINTS" id="PR00109">
    <property type="entry name" value="TYRKINASE"/>
</dbReference>
<dbReference type="Gene3D" id="1.10.510.10">
    <property type="entry name" value="Transferase(Phosphotransferase) domain 1"/>
    <property type="match status" value="1"/>
</dbReference>
<dbReference type="EMBL" id="BLAL01000005">
    <property type="protein sequence ID" value="GES73227.1"/>
    <property type="molecule type" value="Genomic_DNA"/>
</dbReference>
<dbReference type="PANTHER" id="PTHR24348">
    <property type="entry name" value="SERINE/THREONINE-PROTEIN KINASE UNC-51-RELATED"/>
    <property type="match status" value="1"/>
</dbReference>
<dbReference type="Pfam" id="PF07714">
    <property type="entry name" value="PK_Tyr_Ser-Thr"/>
    <property type="match status" value="1"/>
</dbReference>
<reference evidence="2" key="1">
    <citation type="submission" date="2019-10" db="EMBL/GenBank/DDBJ databases">
        <title>Conservation and host-specific expression of non-tandemly repeated heterogenous ribosome RNA gene in arbuscular mycorrhizal fungi.</title>
        <authorList>
            <person name="Maeda T."/>
            <person name="Kobayashi Y."/>
            <person name="Nakagawa T."/>
            <person name="Ezawa T."/>
            <person name="Yamaguchi K."/>
            <person name="Bino T."/>
            <person name="Nishimoto Y."/>
            <person name="Shigenobu S."/>
            <person name="Kawaguchi M."/>
        </authorList>
    </citation>
    <scope>NUCLEOTIDE SEQUENCE</scope>
    <source>
        <strain evidence="2">HR1</strain>
    </source>
</reference>
<feature type="domain" description="Protein kinase" evidence="1">
    <location>
        <begin position="66"/>
        <end position="348"/>
    </location>
</feature>
<dbReference type="InterPro" id="IPR011009">
    <property type="entry name" value="Kinase-like_dom_sf"/>
</dbReference>
<accession>A0A8H3KP42</accession>
<dbReference type="InterPro" id="IPR000719">
    <property type="entry name" value="Prot_kinase_dom"/>
</dbReference>
<protein>
    <submittedName>
        <fullName evidence="2">Kinase-like domain-containing protein</fullName>
    </submittedName>
</protein>
<dbReference type="InterPro" id="IPR001245">
    <property type="entry name" value="Ser-Thr/Tyr_kinase_cat_dom"/>
</dbReference>
<organism evidence="2 3">
    <name type="scientific">Rhizophagus clarus</name>
    <dbReference type="NCBI Taxonomy" id="94130"/>
    <lineage>
        <taxon>Eukaryota</taxon>
        <taxon>Fungi</taxon>
        <taxon>Fungi incertae sedis</taxon>
        <taxon>Mucoromycota</taxon>
        <taxon>Glomeromycotina</taxon>
        <taxon>Glomeromycetes</taxon>
        <taxon>Glomerales</taxon>
        <taxon>Glomeraceae</taxon>
        <taxon>Rhizophagus</taxon>
    </lineage>
</organism>
<dbReference type="GO" id="GO:0005737">
    <property type="term" value="C:cytoplasm"/>
    <property type="evidence" value="ECO:0007669"/>
    <property type="project" value="TreeGrafter"/>
</dbReference>
<keyword evidence="2" id="KW-0418">Kinase</keyword>
<dbReference type="Proteomes" id="UP000615446">
    <property type="component" value="Unassembled WGS sequence"/>
</dbReference>
<evidence type="ECO:0000313" key="2">
    <source>
        <dbReference type="EMBL" id="GES73227.1"/>
    </source>
</evidence>
<dbReference type="GO" id="GO:0004674">
    <property type="term" value="F:protein serine/threonine kinase activity"/>
    <property type="evidence" value="ECO:0007669"/>
    <property type="project" value="InterPro"/>
</dbReference>
<dbReference type="GO" id="GO:0010506">
    <property type="term" value="P:regulation of autophagy"/>
    <property type="evidence" value="ECO:0007669"/>
    <property type="project" value="InterPro"/>
</dbReference>
<gene>
    <name evidence="2" type="ORF">RCL2_000076900</name>
</gene>
<dbReference type="AlphaFoldDB" id="A0A8H3KP42"/>
<keyword evidence="2" id="KW-0808">Transferase</keyword>
<evidence type="ECO:0000259" key="1">
    <source>
        <dbReference type="PROSITE" id="PS50011"/>
    </source>
</evidence>
<dbReference type="OrthoDB" id="2392649at2759"/>
<dbReference type="PROSITE" id="PS50011">
    <property type="entry name" value="PROTEIN_KINASE_DOM"/>
    <property type="match status" value="1"/>
</dbReference>
<dbReference type="GO" id="GO:0005524">
    <property type="term" value="F:ATP binding"/>
    <property type="evidence" value="ECO:0007669"/>
    <property type="project" value="InterPro"/>
</dbReference>
<name>A0A8H3KP42_9GLOM</name>
<dbReference type="SUPFAM" id="SSF56112">
    <property type="entry name" value="Protein kinase-like (PK-like)"/>
    <property type="match status" value="1"/>
</dbReference>
<comment type="caution">
    <text evidence="2">The sequence shown here is derived from an EMBL/GenBank/DDBJ whole genome shotgun (WGS) entry which is preliminary data.</text>
</comment>
<dbReference type="InterPro" id="IPR045269">
    <property type="entry name" value="Atg1-like"/>
</dbReference>
<evidence type="ECO:0000313" key="3">
    <source>
        <dbReference type="Proteomes" id="UP000615446"/>
    </source>
</evidence>
<sequence>MYGRCIECKQLNTGKNWCQTCNSKRLQQNFNNWTSGNDDIDKFIQNNQLSAKNEHQLLEWIPYDRFYTVKYIAEGGFGKIYEAKWKDGYISHWNVSRNRWQKFATNKSIVLKVLNNSKNLTSEFINEITSHVKILEDKESQEFVRCYGISKDPSTENYIIVMKYAKKGSLRNYLNERRYKRRLNKNMLLKKFFRLTNIVAGLKRIHEKGLIHRDLHTGNIVCFDEKIGITDMGLCKPVNYKELENMENKVYGVLPYIAPEILRGQDYTQASDIYSFGIIMYELISELPPYYDTSHDEFLALSICEGLRPRFNMKVPQLILDLIKRCLDANPLNRPNAMNLSKIIHKWLFDLKTYLKNMENQKESIQTELIKQIEEIENFNCSSTTKNLLTNKSHPGAIYTSRLLNFNNLPEPKNSDDYFSNYDDISSVEYPKSSGTSVNNSNLFSQTFTLIINTL</sequence>